<keyword evidence="2" id="KW-0479">Metal-binding</keyword>
<reference evidence="4 5" key="1">
    <citation type="submission" date="2015-01" db="EMBL/GenBank/DDBJ databases">
        <title>Evolution of Trichinella species and genotypes.</title>
        <authorList>
            <person name="Korhonen P.K."/>
            <person name="Edoardo P."/>
            <person name="Giuseppe L.R."/>
            <person name="Gasser R.B."/>
        </authorList>
    </citation>
    <scope>NUCLEOTIDE SEQUENCE [LARGE SCALE GENOMIC DNA]</scope>
    <source>
        <strain evidence="4">ISS120</strain>
    </source>
</reference>
<dbReference type="PANTHER" id="PTHR12736:SF21">
    <property type="entry name" value="LANC-LIKE PROTEIN 2"/>
    <property type="match status" value="1"/>
</dbReference>
<dbReference type="InterPro" id="IPR007822">
    <property type="entry name" value="LANC-like"/>
</dbReference>
<organism evidence="4 5">
    <name type="scientific">Trichinella britovi</name>
    <name type="common">Parasitic roundworm</name>
    <dbReference type="NCBI Taxonomy" id="45882"/>
    <lineage>
        <taxon>Eukaryota</taxon>
        <taxon>Metazoa</taxon>
        <taxon>Ecdysozoa</taxon>
        <taxon>Nematoda</taxon>
        <taxon>Enoplea</taxon>
        <taxon>Dorylaimia</taxon>
        <taxon>Trichinellida</taxon>
        <taxon>Trichinellidae</taxon>
        <taxon>Trichinella</taxon>
    </lineage>
</organism>
<dbReference type="InterPro" id="IPR036397">
    <property type="entry name" value="RNaseH_sf"/>
</dbReference>
<dbReference type="SMART" id="SM01260">
    <property type="entry name" value="LANC_like"/>
    <property type="match status" value="1"/>
</dbReference>
<dbReference type="SUPFAM" id="SSF53098">
    <property type="entry name" value="Ribonuclease H-like"/>
    <property type="match status" value="1"/>
</dbReference>
<evidence type="ECO:0000256" key="2">
    <source>
        <dbReference type="PIRSR" id="PIRSR607822-1"/>
    </source>
</evidence>
<dbReference type="EMBL" id="JYDI01000005">
    <property type="protein sequence ID" value="KRY60641.1"/>
    <property type="molecule type" value="Genomic_DNA"/>
</dbReference>
<evidence type="ECO:0000313" key="4">
    <source>
        <dbReference type="EMBL" id="KRY60641.1"/>
    </source>
</evidence>
<name>A0A0V1DGX9_TRIBR</name>
<dbReference type="InterPro" id="IPR012337">
    <property type="entry name" value="RNaseH-like_sf"/>
</dbReference>
<dbReference type="CDD" id="cd04794">
    <property type="entry name" value="euk_LANCL"/>
    <property type="match status" value="1"/>
</dbReference>
<dbReference type="OrthoDB" id="10257263at2759"/>
<dbReference type="Gene3D" id="1.10.340.70">
    <property type="match status" value="1"/>
</dbReference>
<dbReference type="GO" id="GO:0003676">
    <property type="term" value="F:nucleic acid binding"/>
    <property type="evidence" value="ECO:0007669"/>
    <property type="project" value="InterPro"/>
</dbReference>
<dbReference type="GO" id="GO:0005975">
    <property type="term" value="P:carbohydrate metabolic process"/>
    <property type="evidence" value="ECO:0007669"/>
    <property type="project" value="InterPro"/>
</dbReference>
<dbReference type="GO" id="GO:0031179">
    <property type="term" value="P:peptide modification"/>
    <property type="evidence" value="ECO:0007669"/>
    <property type="project" value="InterPro"/>
</dbReference>
<dbReference type="PRINTS" id="PR01950">
    <property type="entry name" value="LANCSUPER"/>
</dbReference>
<comment type="caution">
    <text evidence="4">The sequence shown here is derived from an EMBL/GenBank/DDBJ whole genome shotgun (WGS) entry which is preliminary data.</text>
</comment>
<dbReference type="GO" id="GO:0046872">
    <property type="term" value="F:metal ion binding"/>
    <property type="evidence" value="ECO:0007669"/>
    <property type="project" value="UniProtKB-KW"/>
</dbReference>
<comment type="similarity">
    <text evidence="1">Belongs to the LanC-like protein family.</text>
</comment>
<evidence type="ECO:0000256" key="1">
    <source>
        <dbReference type="ARBA" id="ARBA00007179"/>
    </source>
</evidence>
<accession>A0A0V1DGX9</accession>
<dbReference type="InterPro" id="IPR041588">
    <property type="entry name" value="Integrase_H2C2"/>
</dbReference>
<proteinExistence type="inferred from homology"/>
<dbReference type="GO" id="GO:0015074">
    <property type="term" value="P:DNA integration"/>
    <property type="evidence" value="ECO:0007669"/>
    <property type="project" value="InterPro"/>
</dbReference>
<feature type="domain" description="Integrase catalytic" evidence="3">
    <location>
        <begin position="90"/>
        <end position="184"/>
    </location>
</feature>
<gene>
    <name evidence="4" type="primary">LANCL2</name>
    <name evidence="4" type="ORF">T03_1764</name>
</gene>
<dbReference type="Gene3D" id="3.30.420.10">
    <property type="entry name" value="Ribonuclease H-like superfamily/Ribonuclease H"/>
    <property type="match status" value="2"/>
</dbReference>
<evidence type="ECO:0000313" key="5">
    <source>
        <dbReference type="Proteomes" id="UP000054653"/>
    </source>
</evidence>
<protein>
    <submittedName>
        <fullName evidence="4">LanC-like protein 2</fullName>
    </submittedName>
</protein>
<dbReference type="PRINTS" id="PR01951">
    <property type="entry name" value="LANCEUKARYTE"/>
</dbReference>
<dbReference type="InterPro" id="IPR012341">
    <property type="entry name" value="6hp_glycosidase-like_sf"/>
</dbReference>
<evidence type="ECO:0000259" key="3">
    <source>
        <dbReference type="PROSITE" id="PS50994"/>
    </source>
</evidence>
<feature type="binding site" evidence="2">
    <location>
        <position position="677"/>
    </location>
    <ligand>
        <name>Zn(2+)</name>
        <dbReference type="ChEBI" id="CHEBI:29105"/>
    </ligand>
</feature>
<keyword evidence="2" id="KW-0862">Zinc</keyword>
<dbReference type="InterPro" id="IPR001584">
    <property type="entry name" value="Integrase_cat-core"/>
</dbReference>
<dbReference type="Pfam" id="PF05147">
    <property type="entry name" value="LANC_like"/>
    <property type="match status" value="1"/>
</dbReference>
<keyword evidence="5" id="KW-1185">Reference proteome</keyword>
<dbReference type="Pfam" id="PF17921">
    <property type="entry name" value="Integrase_H2C2"/>
    <property type="match status" value="1"/>
</dbReference>
<dbReference type="AlphaFoldDB" id="A0A0V1DGX9"/>
<dbReference type="InterPro" id="IPR020464">
    <property type="entry name" value="LanC-like_prot_euk"/>
</dbReference>
<dbReference type="PANTHER" id="PTHR12736">
    <property type="entry name" value="LANC-LIKE PROTEIN"/>
    <property type="match status" value="1"/>
</dbReference>
<sequence length="753" mass="86736">MKFHEYLYGRQFTIMTDHEPLLGLFVPKKETPQILSPRMLRCRVIIPLQARHKILKELHVGHPGIVRMKALARSYVWWPKLDSEIENLESPRIPWSRIHVDLAGPIYGKNFLIVVDAFSKWLEVRVLKNTTSESVIETCLRQIFSIHGLPDIIVSDNATSRPPPFTRSQAERMVRTTKEFLKKMTQCDWEYNLANFLFCQHVTPCMTTDKSPAELLMNRRLRTVLDRLQPDVVPEDVDKKFEKVRAFQTDDQVYAKNYSSGKTWKPAIVVTPTGPLSYQRESKHRKTKLEKEQLKLYLMKIQQLSQHQEKKLQQRHHHLLVKVLDNRDRLRDKKDTHNGSETTNQIIISCFENLMDGRSFANNFEDYCLSNRTQYLSENGETLNDHWSSRIRDCIYYLTPLWINAIRNESENDFSVYTGISGYALLYYHLYQKLNDDNSSDYLTKAVKSINMTKRWKTRTPTFLCGTGGSYAIEALVHRSAKQDAIASGALEKLIAMANETENEDLPDELLYGRSGYLYSLMLVRKEFGNFSGLDAAIAKVVDEIYRSGIRLGNNTQCKLLYKWHGTYYLGAAHGLAGILFTLMRTPNFCGNVDLKSAVEQTIDYLITLRFPSGNYPSSLGKETDKLVHWCHGAPGFIHMFIQAFAIYGKEEYFNEAVACADVIWARGLLKKGYGLCHGTAGNGYAFLAMYQLTDDLKYLHRALKFAEWIFDYGKHGCRIADRPYSLYEGLAGTIYYLVDLLKPKEAAFPGFY</sequence>
<dbReference type="Gene3D" id="1.50.10.10">
    <property type="match status" value="1"/>
</dbReference>
<dbReference type="PROSITE" id="PS50994">
    <property type="entry name" value="INTEGRASE"/>
    <property type="match status" value="1"/>
</dbReference>
<feature type="binding site" evidence="2">
    <location>
        <position position="678"/>
    </location>
    <ligand>
        <name>Zn(2+)</name>
        <dbReference type="ChEBI" id="CHEBI:29105"/>
    </ligand>
</feature>
<feature type="binding site" evidence="2">
    <location>
        <position position="631"/>
    </location>
    <ligand>
        <name>Zn(2+)</name>
        <dbReference type="ChEBI" id="CHEBI:29105"/>
    </ligand>
</feature>
<dbReference type="GO" id="GO:0005886">
    <property type="term" value="C:plasma membrane"/>
    <property type="evidence" value="ECO:0007669"/>
    <property type="project" value="TreeGrafter"/>
</dbReference>
<dbReference type="SUPFAM" id="SSF158745">
    <property type="entry name" value="LanC-like"/>
    <property type="match status" value="1"/>
</dbReference>
<dbReference type="Proteomes" id="UP000054653">
    <property type="component" value="Unassembled WGS sequence"/>
</dbReference>